<dbReference type="PANTHER" id="PTHR33876">
    <property type="entry name" value="UNNAMED PRODUCT"/>
    <property type="match status" value="1"/>
</dbReference>
<dbReference type="Pfam" id="PF13386">
    <property type="entry name" value="DsbD_2"/>
    <property type="match status" value="1"/>
</dbReference>
<sequence length="235" mass="26359">MFLMTFPFFAGLIASMLHVIMGPDHVAAVLPFVIESKRKAWKIGLFWGIGHIFGMLIIGMLFLLFKELIPVEQISHYSEQLVGIVLVFIGIWAFVKIFKSDQHHKHLHVHSKNQAIIHKHSHEHSHNTGHEHTHPPQDKQGFLASFWIGVLHGLAGVAHFILFLPVLGFENNFSAGIYIAGFILGILLAMTTFALIVGKVSGFARNEHNQNLYRGIRLTGGVFAIIIGVYWMLGQ</sequence>
<evidence type="ECO:0000259" key="2">
    <source>
        <dbReference type="Pfam" id="PF13386"/>
    </source>
</evidence>
<feature type="transmembrane region" description="Helical" evidence="1">
    <location>
        <begin position="175"/>
        <end position="196"/>
    </location>
</feature>
<protein>
    <submittedName>
        <fullName evidence="3">Sulfite exporter TauE/SafE family protein</fullName>
    </submittedName>
</protein>
<feature type="transmembrane region" description="Helical" evidence="1">
    <location>
        <begin position="146"/>
        <end position="169"/>
    </location>
</feature>
<reference evidence="3 4" key="1">
    <citation type="submission" date="2024-04" db="EMBL/GenBank/DDBJ databases">
        <title>whole genome sequencing of Lutimonas vermicola strain IMCC1616.</title>
        <authorList>
            <person name="Bae S.S."/>
        </authorList>
    </citation>
    <scope>NUCLEOTIDE SEQUENCE [LARGE SCALE GENOMIC DNA]</scope>
    <source>
        <strain evidence="3 4">IMCC1616</strain>
    </source>
</reference>
<evidence type="ECO:0000256" key="1">
    <source>
        <dbReference type="SAM" id="Phobius"/>
    </source>
</evidence>
<dbReference type="Proteomes" id="UP001474120">
    <property type="component" value="Unassembled WGS sequence"/>
</dbReference>
<comment type="caution">
    <text evidence="3">The sequence shown here is derived from an EMBL/GenBank/DDBJ whole genome shotgun (WGS) entry which is preliminary data.</text>
</comment>
<keyword evidence="4" id="KW-1185">Reference proteome</keyword>
<feature type="domain" description="Urease accessory protein UreH-like transmembrane" evidence="2">
    <location>
        <begin position="8"/>
        <end position="229"/>
    </location>
</feature>
<dbReference type="InterPro" id="IPR052776">
    <property type="entry name" value="Chloro_ReproSupport/MetalTrans"/>
</dbReference>
<proteinExistence type="predicted"/>
<evidence type="ECO:0000313" key="4">
    <source>
        <dbReference type="Proteomes" id="UP001474120"/>
    </source>
</evidence>
<keyword evidence="1" id="KW-0472">Membrane</keyword>
<feature type="transmembrane region" description="Helical" evidence="1">
    <location>
        <begin position="45"/>
        <end position="65"/>
    </location>
</feature>
<accession>A0ABU9L5A7</accession>
<feature type="transmembrane region" description="Helical" evidence="1">
    <location>
        <begin position="6"/>
        <end position="33"/>
    </location>
</feature>
<evidence type="ECO:0000313" key="3">
    <source>
        <dbReference type="EMBL" id="MEL4456295.1"/>
    </source>
</evidence>
<organism evidence="3 4">
    <name type="scientific">Lutimonas vermicola</name>
    <dbReference type="NCBI Taxonomy" id="414288"/>
    <lineage>
        <taxon>Bacteria</taxon>
        <taxon>Pseudomonadati</taxon>
        <taxon>Bacteroidota</taxon>
        <taxon>Flavobacteriia</taxon>
        <taxon>Flavobacteriales</taxon>
        <taxon>Flavobacteriaceae</taxon>
        <taxon>Lutimonas</taxon>
    </lineage>
</organism>
<keyword evidence="1" id="KW-1133">Transmembrane helix</keyword>
<keyword evidence="1" id="KW-0812">Transmembrane</keyword>
<gene>
    <name evidence="3" type="ORF">AABB81_10340</name>
</gene>
<dbReference type="RefSeq" id="WP_342160391.1">
    <property type="nucleotide sequence ID" value="NZ_JBCDNA010000002.1"/>
</dbReference>
<dbReference type="InterPro" id="IPR039447">
    <property type="entry name" value="UreH-like_TM_dom"/>
</dbReference>
<feature type="transmembrane region" description="Helical" evidence="1">
    <location>
        <begin position="77"/>
        <end position="95"/>
    </location>
</feature>
<dbReference type="PANTHER" id="PTHR33876:SF4">
    <property type="entry name" value="CHLOROPLAST PROTEIN FOR GROWTH AND FERTILITY 2"/>
    <property type="match status" value="1"/>
</dbReference>
<dbReference type="EMBL" id="JBCDNA010000002">
    <property type="protein sequence ID" value="MEL4456295.1"/>
    <property type="molecule type" value="Genomic_DNA"/>
</dbReference>
<feature type="transmembrane region" description="Helical" evidence="1">
    <location>
        <begin position="216"/>
        <end position="233"/>
    </location>
</feature>
<name>A0ABU9L5A7_9FLAO</name>